<dbReference type="GeneTree" id="ENSGT01050000244869"/>
<sequence>MGLVNHIVVTHFILLGIPDANGLQTILFITFLAFYLCTLLGNLLIFSAILADPCLHTPMYIFLCNLSVLDIGFSSISTPKMLTNLWFQSRVISLGGCMSQVFFYHFLGSTECLLYTVMAYDRYVAICHPLRYQLIMNRKMCTLLAAGTWITSFFHSTILTSLTFTLPYCGFNVVDYFFCDIFPVVKLACADTYVIETVTLTNTRVVPITCFHLILVSYIRIMFSVLKMNSSEGRRKAASISLIYTQPHLSKVLVTAVQIFGNVVTPMLNPAIYTVRNKEVKAALRKLRGGEFSQGEGDGHWCYPRVSSGEKVKGILLGLRQGSWVMLGFR</sequence>
<feature type="transmembrane region" description="Helical" evidence="9">
    <location>
        <begin position="205"/>
        <end position="226"/>
    </location>
</feature>
<keyword evidence="12" id="KW-1185">Reference proteome</keyword>
<dbReference type="FunFam" id="1.20.1070.10:FF:000001">
    <property type="entry name" value="Olfactory receptor"/>
    <property type="match status" value="1"/>
</dbReference>
<keyword evidence="3" id="KW-0716">Sensory transduction</keyword>
<dbReference type="AlphaFoldDB" id="A0A8C4WNW7"/>
<evidence type="ECO:0000313" key="12">
    <source>
        <dbReference type="Proteomes" id="UP000694390"/>
    </source>
</evidence>
<reference evidence="11" key="3">
    <citation type="submission" date="2025-09" db="UniProtKB">
        <authorList>
            <consortium name="Ensembl"/>
        </authorList>
    </citation>
    <scope>IDENTIFICATION</scope>
</reference>
<proteinExistence type="predicted"/>
<evidence type="ECO:0000256" key="6">
    <source>
        <dbReference type="ARBA" id="ARBA00022989"/>
    </source>
</evidence>
<dbReference type="CDD" id="cd15228">
    <property type="entry name" value="7tmA_OR10D-like"/>
    <property type="match status" value="1"/>
</dbReference>
<organism evidence="11 12">
    <name type="scientific">Gopherus evgoodei</name>
    <name type="common">Goodes thornscrub tortoise</name>
    <dbReference type="NCBI Taxonomy" id="1825980"/>
    <lineage>
        <taxon>Eukaryota</taxon>
        <taxon>Metazoa</taxon>
        <taxon>Chordata</taxon>
        <taxon>Craniata</taxon>
        <taxon>Vertebrata</taxon>
        <taxon>Euteleostomi</taxon>
        <taxon>Archelosauria</taxon>
        <taxon>Testudinata</taxon>
        <taxon>Testudines</taxon>
        <taxon>Cryptodira</taxon>
        <taxon>Durocryptodira</taxon>
        <taxon>Testudinoidea</taxon>
        <taxon>Testudinidae</taxon>
        <taxon>Gopherus</taxon>
    </lineage>
</organism>
<dbReference type="SUPFAM" id="SSF81321">
    <property type="entry name" value="Family A G protein-coupled receptor-like"/>
    <property type="match status" value="1"/>
</dbReference>
<name>A0A8C4WNW7_9SAUR</name>
<evidence type="ECO:0000256" key="1">
    <source>
        <dbReference type="ARBA" id="ARBA00004651"/>
    </source>
</evidence>
<feature type="domain" description="G-protein coupled receptors family 1 profile" evidence="10">
    <location>
        <begin position="41"/>
        <end position="267"/>
    </location>
</feature>
<evidence type="ECO:0000256" key="2">
    <source>
        <dbReference type="ARBA" id="ARBA00022475"/>
    </source>
</evidence>
<dbReference type="InterPro" id="IPR000276">
    <property type="entry name" value="GPCR_Rhodpsn"/>
</dbReference>
<dbReference type="Gene3D" id="1.20.1070.10">
    <property type="entry name" value="Rhodopsin 7-helix transmembrane proteins"/>
    <property type="match status" value="1"/>
</dbReference>
<evidence type="ECO:0000256" key="9">
    <source>
        <dbReference type="SAM" id="Phobius"/>
    </source>
</evidence>
<dbReference type="GO" id="GO:0005886">
    <property type="term" value="C:plasma membrane"/>
    <property type="evidence" value="ECO:0007669"/>
    <property type="project" value="UniProtKB-SubCell"/>
</dbReference>
<evidence type="ECO:0000256" key="8">
    <source>
        <dbReference type="ARBA" id="ARBA00023224"/>
    </source>
</evidence>
<evidence type="ECO:0000256" key="7">
    <source>
        <dbReference type="ARBA" id="ARBA00023136"/>
    </source>
</evidence>
<accession>A0A8C4WNW7</accession>
<keyword evidence="8" id="KW-0807">Transducer</keyword>
<reference evidence="11" key="1">
    <citation type="submission" date="2019-06" db="EMBL/GenBank/DDBJ databases">
        <title>G10K-VGP Goodes thornscrub tortoise genome, primary haplotype.</title>
        <authorList>
            <person name="Murphy B."/>
            <person name="Edwards T."/>
            <person name="Rhie A."/>
            <person name="Koren S."/>
            <person name="Phillippy A."/>
            <person name="Fedrigo O."/>
            <person name="Haase B."/>
            <person name="Mountcastle J."/>
            <person name="Lewin H."/>
            <person name="Damas J."/>
            <person name="Howe K."/>
            <person name="Formenti G."/>
            <person name="Myers G."/>
            <person name="Durbin R."/>
            <person name="Jarvis E.D."/>
        </authorList>
    </citation>
    <scope>NUCLEOTIDE SEQUENCE [LARGE SCALE GENOMIC DNA]</scope>
</reference>
<dbReference type="PRINTS" id="PR00237">
    <property type="entry name" value="GPCRRHODOPSN"/>
</dbReference>
<dbReference type="InterPro" id="IPR017452">
    <property type="entry name" value="GPCR_Rhodpsn_7TM"/>
</dbReference>
<keyword evidence="6 9" id="KW-1133">Transmembrane helix</keyword>
<comment type="subcellular location">
    <subcellularLocation>
        <location evidence="1">Cell membrane</location>
        <topology evidence="1">Multi-pass membrane protein</topology>
    </subcellularLocation>
</comment>
<dbReference type="GO" id="GO:0004930">
    <property type="term" value="F:G protein-coupled receptor activity"/>
    <property type="evidence" value="ECO:0007669"/>
    <property type="project" value="InterPro"/>
</dbReference>
<feature type="transmembrane region" description="Helical" evidence="9">
    <location>
        <begin position="26"/>
        <end position="50"/>
    </location>
</feature>
<keyword evidence="5" id="KW-0552">Olfaction</keyword>
<evidence type="ECO:0000313" key="11">
    <source>
        <dbReference type="Ensembl" id="ENSGEVP00005017970.1"/>
    </source>
</evidence>
<evidence type="ECO:0000256" key="3">
    <source>
        <dbReference type="ARBA" id="ARBA00022606"/>
    </source>
</evidence>
<dbReference type="PRINTS" id="PR00245">
    <property type="entry name" value="OLFACTORYR"/>
</dbReference>
<dbReference type="OrthoDB" id="5975390at2759"/>
<dbReference type="Pfam" id="PF13853">
    <property type="entry name" value="7tm_4"/>
    <property type="match status" value="1"/>
</dbReference>
<keyword evidence="4 9" id="KW-0812">Transmembrane</keyword>
<reference evidence="11" key="2">
    <citation type="submission" date="2025-08" db="UniProtKB">
        <authorList>
            <consortium name="Ensembl"/>
        </authorList>
    </citation>
    <scope>IDENTIFICATION</scope>
</reference>
<feature type="transmembrane region" description="Helical" evidence="9">
    <location>
        <begin position="62"/>
        <end position="82"/>
    </location>
</feature>
<dbReference type="Proteomes" id="UP000694390">
    <property type="component" value="Chromosome 21"/>
</dbReference>
<evidence type="ECO:0000259" key="10">
    <source>
        <dbReference type="PROSITE" id="PS50262"/>
    </source>
</evidence>
<dbReference type="PROSITE" id="PS50262">
    <property type="entry name" value="G_PROTEIN_RECEP_F1_2"/>
    <property type="match status" value="1"/>
</dbReference>
<dbReference type="GO" id="GO:0004984">
    <property type="term" value="F:olfactory receptor activity"/>
    <property type="evidence" value="ECO:0007669"/>
    <property type="project" value="InterPro"/>
</dbReference>
<keyword evidence="7 9" id="KW-0472">Membrane</keyword>
<dbReference type="InterPro" id="IPR000725">
    <property type="entry name" value="Olfact_rcpt"/>
</dbReference>
<evidence type="ECO:0000256" key="4">
    <source>
        <dbReference type="ARBA" id="ARBA00022692"/>
    </source>
</evidence>
<dbReference type="Ensembl" id="ENSGEVT00005018882.1">
    <property type="protein sequence ID" value="ENSGEVP00005017970.1"/>
    <property type="gene ID" value="ENSGEVG00005012698.1"/>
</dbReference>
<feature type="transmembrane region" description="Helical" evidence="9">
    <location>
        <begin position="141"/>
        <end position="164"/>
    </location>
</feature>
<keyword evidence="2" id="KW-1003">Cell membrane</keyword>
<protein>
    <recommendedName>
        <fullName evidence="10">G-protein coupled receptors family 1 profile domain-containing protein</fullName>
    </recommendedName>
</protein>
<evidence type="ECO:0000256" key="5">
    <source>
        <dbReference type="ARBA" id="ARBA00022725"/>
    </source>
</evidence>
<dbReference type="PANTHER" id="PTHR26453">
    <property type="entry name" value="OLFACTORY RECEPTOR"/>
    <property type="match status" value="1"/>
</dbReference>